<organism evidence="1 2">
    <name type="scientific">Auriscalpium vulgare</name>
    <dbReference type="NCBI Taxonomy" id="40419"/>
    <lineage>
        <taxon>Eukaryota</taxon>
        <taxon>Fungi</taxon>
        <taxon>Dikarya</taxon>
        <taxon>Basidiomycota</taxon>
        <taxon>Agaricomycotina</taxon>
        <taxon>Agaricomycetes</taxon>
        <taxon>Russulales</taxon>
        <taxon>Auriscalpiaceae</taxon>
        <taxon>Auriscalpium</taxon>
    </lineage>
</organism>
<keyword evidence="2" id="KW-1185">Reference proteome</keyword>
<accession>A0ACB8SA88</accession>
<dbReference type="EMBL" id="MU275843">
    <property type="protein sequence ID" value="KAI0052830.1"/>
    <property type="molecule type" value="Genomic_DNA"/>
</dbReference>
<proteinExistence type="predicted"/>
<evidence type="ECO:0000313" key="1">
    <source>
        <dbReference type="EMBL" id="KAI0052830.1"/>
    </source>
</evidence>
<evidence type="ECO:0000313" key="2">
    <source>
        <dbReference type="Proteomes" id="UP000814033"/>
    </source>
</evidence>
<dbReference type="Proteomes" id="UP000814033">
    <property type="component" value="Unassembled WGS sequence"/>
</dbReference>
<sequence>MAPTKQRAVVVTGRDAGLVAFKTDVDVPTHGPHQVLIKVVAAAHNPTDWKTILKRTPLIGGIAGCDFSGTVEEVGGAVPDGVRTVGERVAGYVMGAAEPNGAFAEYVVASPEFGIVPIPEGWTFEGAASLGVAGFTALQTLYQSHHDFPKPQIPSTSTSTESAPPLLVSGGSTSVGQYVVQFAKVIGLRVLATASPANFALVRALGADEVYDYHDPDVARKIKAATGGALKHAIDTVSEGQTPKLVSDALSDEGGVVATILDYESPRPGVKTVFSAAPILLGKEERYREQSREYVELLKTFLATGQIKSNPVHLFPNGLASVPDGYQYMLDGKVSAEKLTYRIADTPNA</sequence>
<comment type="caution">
    <text evidence="1">The sequence shown here is derived from an EMBL/GenBank/DDBJ whole genome shotgun (WGS) entry which is preliminary data.</text>
</comment>
<reference evidence="1" key="2">
    <citation type="journal article" date="2022" name="New Phytol.">
        <title>Evolutionary transition to the ectomycorrhizal habit in the genomes of a hyperdiverse lineage of mushroom-forming fungi.</title>
        <authorList>
            <person name="Looney B."/>
            <person name="Miyauchi S."/>
            <person name="Morin E."/>
            <person name="Drula E."/>
            <person name="Courty P.E."/>
            <person name="Kohler A."/>
            <person name="Kuo A."/>
            <person name="LaButti K."/>
            <person name="Pangilinan J."/>
            <person name="Lipzen A."/>
            <person name="Riley R."/>
            <person name="Andreopoulos W."/>
            <person name="He G."/>
            <person name="Johnson J."/>
            <person name="Nolan M."/>
            <person name="Tritt A."/>
            <person name="Barry K.W."/>
            <person name="Grigoriev I.V."/>
            <person name="Nagy L.G."/>
            <person name="Hibbett D."/>
            <person name="Henrissat B."/>
            <person name="Matheny P.B."/>
            <person name="Labbe J."/>
            <person name="Martin F.M."/>
        </authorList>
    </citation>
    <scope>NUCLEOTIDE SEQUENCE</scope>
    <source>
        <strain evidence="1">FP105234-sp</strain>
    </source>
</reference>
<reference evidence="1" key="1">
    <citation type="submission" date="2021-02" db="EMBL/GenBank/DDBJ databases">
        <authorList>
            <consortium name="DOE Joint Genome Institute"/>
            <person name="Ahrendt S."/>
            <person name="Looney B.P."/>
            <person name="Miyauchi S."/>
            <person name="Morin E."/>
            <person name="Drula E."/>
            <person name="Courty P.E."/>
            <person name="Chicoki N."/>
            <person name="Fauchery L."/>
            <person name="Kohler A."/>
            <person name="Kuo A."/>
            <person name="Labutti K."/>
            <person name="Pangilinan J."/>
            <person name="Lipzen A."/>
            <person name="Riley R."/>
            <person name="Andreopoulos W."/>
            <person name="He G."/>
            <person name="Johnson J."/>
            <person name="Barry K.W."/>
            <person name="Grigoriev I.V."/>
            <person name="Nagy L."/>
            <person name="Hibbett D."/>
            <person name="Henrissat B."/>
            <person name="Matheny P.B."/>
            <person name="Labbe J."/>
            <person name="Martin F."/>
        </authorList>
    </citation>
    <scope>NUCLEOTIDE SEQUENCE</scope>
    <source>
        <strain evidence="1">FP105234-sp</strain>
    </source>
</reference>
<protein>
    <submittedName>
        <fullName evidence="1">Dehydrogenase</fullName>
    </submittedName>
</protein>
<name>A0ACB8SA88_9AGAM</name>
<gene>
    <name evidence="1" type="ORF">FA95DRAFT_1601524</name>
</gene>